<gene>
    <name evidence="1" type="ORF">UFOPK4000_00639</name>
</gene>
<accession>A0A6J7N9V5</accession>
<protein>
    <submittedName>
        <fullName evidence="1">Unannotated protein</fullName>
    </submittedName>
</protein>
<dbReference type="EMBL" id="CAFBOT010000094">
    <property type="protein sequence ID" value="CAB4989946.1"/>
    <property type="molecule type" value="Genomic_DNA"/>
</dbReference>
<proteinExistence type="predicted"/>
<evidence type="ECO:0000313" key="1">
    <source>
        <dbReference type="EMBL" id="CAB4989946.1"/>
    </source>
</evidence>
<dbReference type="AlphaFoldDB" id="A0A6J7N9V5"/>
<reference evidence="1" key="1">
    <citation type="submission" date="2020-05" db="EMBL/GenBank/DDBJ databases">
        <authorList>
            <person name="Chiriac C."/>
            <person name="Salcher M."/>
            <person name="Ghai R."/>
            <person name="Kavagutti S V."/>
        </authorList>
    </citation>
    <scope>NUCLEOTIDE SEQUENCE</scope>
</reference>
<organism evidence="1">
    <name type="scientific">freshwater metagenome</name>
    <dbReference type="NCBI Taxonomy" id="449393"/>
    <lineage>
        <taxon>unclassified sequences</taxon>
        <taxon>metagenomes</taxon>
        <taxon>ecological metagenomes</taxon>
    </lineage>
</organism>
<sequence length="68" mass="7679">MKAAVQLDVVHSGDAEHRVDAVFAREQINNRFTNSKLVTHDAILLSLLRIRPWSGWFRTLGAVLAPRL</sequence>
<name>A0A6J7N9V5_9ZZZZ</name>